<keyword evidence="3" id="KW-1185">Reference proteome</keyword>
<evidence type="ECO:0000256" key="1">
    <source>
        <dbReference type="SAM" id="Coils"/>
    </source>
</evidence>
<organism evidence="2 3">
    <name type="scientific">Rubus argutus</name>
    <name type="common">Southern blackberry</name>
    <dbReference type="NCBI Taxonomy" id="59490"/>
    <lineage>
        <taxon>Eukaryota</taxon>
        <taxon>Viridiplantae</taxon>
        <taxon>Streptophyta</taxon>
        <taxon>Embryophyta</taxon>
        <taxon>Tracheophyta</taxon>
        <taxon>Spermatophyta</taxon>
        <taxon>Magnoliopsida</taxon>
        <taxon>eudicotyledons</taxon>
        <taxon>Gunneridae</taxon>
        <taxon>Pentapetalae</taxon>
        <taxon>rosids</taxon>
        <taxon>fabids</taxon>
        <taxon>Rosales</taxon>
        <taxon>Rosaceae</taxon>
        <taxon>Rosoideae</taxon>
        <taxon>Rosoideae incertae sedis</taxon>
        <taxon>Rubus</taxon>
    </lineage>
</organism>
<accession>A0AAW1WDD4</accession>
<evidence type="ECO:0000313" key="2">
    <source>
        <dbReference type="EMBL" id="KAK9922598.1"/>
    </source>
</evidence>
<keyword evidence="1" id="KW-0175">Coiled coil</keyword>
<gene>
    <name evidence="2" type="ORF">M0R45_031057</name>
</gene>
<dbReference type="Proteomes" id="UP001457282">
    <property type="component" value="Unassembled WGS sequence"/>
</dbReference>
<protein>
    <submittedName>
        <fullName evidence="2">Uncharacterized protein</fullName>
    </submittedName>
</protein>
<sequence length="149" mass="17010">MYVEVLGKEKGNRVRGLGAGVTWDEVLGIHVEERGVSKEVQLLQEKLEAQAKEAQEREARMMNELQKKMAEQTNRMEQMFEVRCVSMALEKMGDMFRQCGISVDTQDATQAMSQFAHHMSQRPSAVIFSPNDDVYRPILPPQCSNMEMN</sequence>
<dbReference type="EMBL" id="JBEDUW010000006">
    <property type="protein sequence ID" value="KAK9922598.1"/>
    <property type="molecule type" value="Genomic_DNA"/>
</dbReference>
<reference evidence="2 3" key="1">
    <citation type="journal article" date="2023" name="G3 (Bethesda)">
        <title>A chromosome-length genome assembly and annotation of blackberry (Rubus argutus, cv. 'Hillquist').</title>
        <authorList>
            <person name="Bruna T."/>
            <person name="Aryal R."/>
            <person name="Dudchenko O."/>
            <person name="Sargent D.J."/>
            <person name="Mead D."/>
            <person name="Buti M."/>
            <person name="Cavallini A."/>
            <person name="Hytonen T."/>
            <person name="Andres J."/>
            <person name="Pham M."/>
            <person name="Weisz D."/>
            <person name="Mascagni F."/>
            <person name="Usai G."/>
            <person name="Natali L."/>
            <person name="Bassil N."/>
            <person name="Fernandez G.E."/>
            <person name="Lomsadze A."/>
            <person name="Armour M."/>
            <person name="Olukolu B."/>
            <person name="Poorten T."/>
            <person name="Britton C."/>
            <person name="Davik J."/>
            <person name="Ashrafi H."/>
            <person name="Aiden E.L."/>
            <person name="Borodovsky M."/>
            <person name="Worthington M."/>
        </authorList>
    </citation>
    <scope>NUCLEOTIDE SEQUENCE [LARGE SCALE GENOMIC DNA]</scope>
    <source>
        <strain evidence="2">PI 553951</strain>
    </source>
</reference>
<dbReference type="AlphaFoldDB" id="A0AAW1WDD4"/>
<evidence type="ECO:0000313" key="3">
    <source>
        <dbReference type="Proteomes" id="UP001457282"/>
    </source>
</evidence>
<comment type="caution">
    <text evidence="2">The sequence shown here is derived from an EMBL/GenBank/DDBJ whole genome shotgun (WGS) entry which is preliminary data.</text>
</comment>
<name>A0AAW1WDD4_RUBAR</name>
<feature type="coiled-coil region" evidence="1">
    <location>
        <begin position="37"/>
        <end position="82"/>
    </location>
</feature>
<proteinExistence type="predicted"/>